<reference evidence="2" key="1">
    <citation type="journal article" date="2015" name="Nat. Genet.">
        <title>The genome and transcriptome of the zoonotic hookworm Ancylostoma ceylanicum identify infection-specific gene families.</title>
        <authorList>
            <person name="Schwarz E.M."/>
            <person name="Hu Y."/>
            <person name="Antoshechkin I."/>
            <person name="Miller M.M."/>
            <person name="Sternberg P.W."/>
            <person name="Aroian R.V."/>
        </authorList>
    </citation>
    <scope>NUCLEOTIDE SEQUENCE</scope>
    <source>
        <strain evidence="2">HY135</strain>
    </source>
</reference>
<dbReference type="AlphaFoldDB" id="A0A016VH57"/>
<gene>
    <name evidence="1" type="primary">Acey_s0011.g1538</name>
    <name evidence="1" type="ORF">Y032_0011g1538</name>
</gene>
<name>A0A016VH57_9BILA</name>
<protein>
    <submittedName>
        <fullName evidence="1">Uncharacterized protein</fullName>
    </submittedName>
</protein>
<sequence>MTVEIQKPFTLQKYLFVKCILLYVSQIPEGNEETIRLTQALTLAEALMHDKDVEIGGLKARCVEVRKRAAHFERRADNERRKRKEDNEWFRDELRKSQEEVAGERSIAEELKK</sequence>
<comment type="caution">
    <text evidence="1">The sequence shown here is derived from an EMBL/GenBank/DDBJ whole genome shotgun (WGS) entry which is preliminary data.</text>
</comment>
<keyword evidence="2" id="KW-1185">Reference proteome</keyword>
<dbReference type="EMBL" id="JARK01001347">
    <property type="protein sequence ID" value="EYC26063.1"/>
    <property type="molecule type" value="Genomic_DNA"/>
</dbReference>
<organism evidence="1 2">
    <name type="scientific">Ancylostoma ceylanicum</name>
    <dbReference type="NCBI Taxonomy" id="53326"/>
    <lineage>
        <taxon>Eukaryota</taxon>
        <taxon>Metazoa</taxon>
        <taxon>Ecdysozoa</taxon>
        <taxon>Nematoda</taxon>
        <taxon>Chromadorea</taxon>
        <taxon>Rhabditida</taxon>
        <taxon>Rhabditina</taxon>
        <taxon>Rhabditomorpha</taxon>
        <taxon>Strongyloidea</taxon>
        <taxon>Ancylostomatidae</taxon>
        <taxon>Ancylostomatinae</taxon>
        <taxon>Ancylostoma</taxon>
    </lineage>
</organism>
<proteinExistence type="predicted"/>
<accession>A0A016VH57</accession>
<evidence type="ECO:0000313" key="1">
    <source>
        <dbReference type="EMBL" id="EYC26063.1"/>
    </source>
</evidence>
<evidence type="ECO:0000313" key="2">
    <source>
        <dbReference type="Proteomes" id="UP000024635"/>
    </source>
</evidence>
<dbReference type="Proteomes" id="UP000024635">
    <property type="component" value="Unassembled WGS sequence"/>
</dbReference>